<protein>
    <submittedName>
        <fullName evidence="1">Sporulation protein YqfC</fullName>
    </submittedName>
</protein>
<gene>
    <name evidence="1" type="primary">yqfC</name>
    <name evidence="1" type="ORF">P9989_12905</name>
</gene>
<proteinExistence type="predicted"/>
<evidence type="ECO:0000313" key="2">
    <source>
        <dbReference type="Proteomes" id="UP001221597"/>
    </source>
</evidence>
<dbReference type="Proteomes" id="UP001221597">
    <property type="component" value="Chromosome"/>
</dbReference>
<dbReference type="Pfam" id="PF07873">
    <property type="entry name" value="YabP"/>
    <property type="match status" value="1"/>
</dbReference>
<dbReference type="NCBIfam" id="TIGR02856">
    <property type="entry name" value="spore_yqfC"/>
    <property type="match status" value="1"/>
</dbReference>
<name>A0ABY8J6C8_9BACI</name>
<dbReference type="RefSeq" id="WP_283078911.1">
    <property type="nucleotide sequence ID" value="NZ_CP121671.1"/>
</dbReference>
<accession>A0ABY8J6C8</accession>
<dbReference type="Gene3D" id="2.60.40.2000">
    <property type="match status" value="1"/>
</dbReference>
<dbReference type="InterPro" id="IPR022477">
    <property type="entry name" value="Spore_YqfC"/>
</dbReference>
<keyword evidence="2" id="KW-1185">Reference proteome</keyword>
<reference evidence="1 2" key="1">
    <citation type="submission" date="2023-04" db="EMBL/GenBank/DDBJ databases">
        <title>Genome sequence of Halobacillus naozhouensis KACC 21980.</title>
        <authorList>
            <person name="Kim S."/>
            <person name="Heo J."/>
            <person name="Kwon S.-W."/>
        </authorList>
    </citation>
    <scope>NUCLEOTIDE SEQUENCE [LARGE SCALE GENOMIC DNA]</scope>
    <source>
        <strain evidence="1 2">KCTC 13234</strain>
    </source>
</reference>
<dbReference type="InterPro" id="IPR022476">
    <property type="entry name" value="Spore_YabP/YqfC"/>
</dbReference>
<sequence>MKWQQQIRTWVGRYFDLPSDVMLDLPRITTIGSIHAYIENHTGLLLFSDREVRLKYRDGHLSIKGESLRIKMMLKEELLLEGTLDSIEFYPDPKKGGK</sequence>
<evidence type="ECO:0000313" key="1">
    <source>
        <dbReference type="EMBL" id="WFT76974.1"/>
    </source>
</evidence>
<organism evidence="1 2">
    <name type="scientific">Halobacillus naozhouensis</name>
    <dbReference type="NCBI Taxonomy" id="554880"/>
    <lineage>
        <taxon>Bacteria</taxon>
        <taxon>Bacillati</taxon>
        <taxon>Bacillota</taxon>
        <taxon>Bacilli</taxon>
        <taxon>Bacillales</taxon>
        <taxon>Bacillaceae</taxon>
        <taxon>Halobacillus</taxon>
    </lineage>
</organism>
<dbReference type="InterPro" id="IPR038705">
    <property type="entry name" value="YabP_sf"/>
</dbReference>
<dbReference type="EMBL" id="CP121671">
    <property type="protein sequence ID" value="WFT76974.1"/>
    <property type="molecule type" value="Genomic_DNA"/>
</dbReference>